<dbReference type="RefSeq" id="WP_053401914.1">
    <property type="nucleotide sequence ID" value="NZ_LILC01000016.1"/>
</dbReference>
<dbReference type="InterPro" id="IPR000182">
    <property type="entry name" value="GNAT_dom"/>
</dbReference>
<dbReference type="GO" id="GO:0016747">
    <property type="term" value="F:acyltransferase activity, transferring groups other than amino-acyl groups"/>
    <property type="evidence" value="ECO:0007669"/>
    <property type="project" value="InterPro"/>
</dbReference>
<name>A0A0M0KZK5_9BACI</name>
<accession>A0A0M0KZK5</accession>
<dbReference type="Gene3D" id="3.40.630.30">
    <property type="match status" value="1"/>
</dbReference>
<dbReference type="PROSITE" id="PS51186">
    <property type="entry name" value="GNAT"/>
    <property type="match status" value="1"/>
</dbReference>
<dbReference type="AlphaFoldDB" id="A0A0M0KZK5"/>
<feature type="domain" description="N-acetyltransferase" evidence="1">
    <location>
        <begin position="4"/>
        <end position="138"/>
    </location>
</feature>
<dbReference type="OrthoDB" id="9775804at2"/>
<dbReference type="Proteomes" id="UP000037558">
    <property type="component" value="Unassembled WGS sequence"/>
</dbReference>
<dbReference type="STRING" id="284581.AMD01_13305"/>
<keyword evidence="2" id="KW-0808">Transferase</keyword>
<reference evidence="3" key="1">
    <citation type="submission" date="2015-08" db="EMBL/GenBank/DDBJ databases">
        <title>Fjat-14210 dsm16467.</title>
        <authorList>
            <person name="Liu B."/>
            <person name="Wang J."/>
            <person name="Zhu Y."/>
            <person name="Liu G."/>
            <person name="Chen Q."/>
            <person name="Chen Z."/>
            <person name="Lan J."/>
            <person name="Che J."/>
            <person name="Ge C."/>
            <person name="Shi H."/>
            <person name="Pan Z."/>
            <person name="Liu X."/>
        </authorList>
    </citation>
    <scope>NUCLEOTIDE SEQUENCE [LARGE SCALE GENOMIC DNA]</scope>
    <source>
        <strain evidence="3">DSM 16467</strain>
    </source>
</reference>
<organism evidence="2 3">
    <name type="scientific">Priestia koreensis</name>
    <dbReference type="NCBI Taxonomy" id="284581"/>
    <lineage>
        <taxon>Bacteria</taxon>
        <taxon>Bacillati</taxon>
        <taxon>Bacillota</taxon>
        <taxon>Bacilli</taxon>
        <taxon>Bacillales</taxon>
        <taxon>Bacillaceae</taxon>
        <taxon>Priestia</taxon>
    </lineage>
</organism>
<dbReference type="SUPFAM" id="SSF55729">
    <property type="entry name" value="Acyl-CoA N-acyltransferases (Nat)"/>
    <property type="match status" value="1"/>
</dbReference>
<dbReference type="PATRIC" id="fig|284581.3.peg.4787"/>
<comment type="caution">
    <text evidence="2">The sequence shown here is derived from an EMBL/GenBank/DDBJ whole genome shotgun (WGS) entry which is preliminary data.</text>
</comment>
<dbReference type="PANTHER" id="PTHR43233:SF1">
    <property type="entry name" value="FAMILY N-ACETYLTRANSFERASE, PUTATIVE (AFU_ORTHOLOGUE AFUA_6G03350)-RELATED"/>
    <property type="match status" value="1"/>
</dbReference>
<protein>
    <submittedName>
        <fullName evidence="2">GCN5 family acetyltransferase</fullName>
    </submittedName>
</protein>
<gene>
    <name evidence="2" type="ORF">AMD01_13305</name>
</gene>
<dbReference type="InterPro" id="IPR016181">
    <property type="entry name" value="Acyl_CoA_acyltransferase"/>
</dbReference>
<evidence type="ECO:0000313" key="3">
    <source>
        <dbReference type="Proteomes" id="UP000037558"/>
    </source>
</evidence>
<dbReference type="PANTHER" id="PTHR43233">
    <property type="entry name" value="FAMILY N-ACETYLTRANSFERASE, PUTATIVE (AFU_ORTHOLOGUE AFUA_6G03350)-RELATED"/>
    <property type="match status" value="1"/>
</dbReference>
<dbReference type="InterPro" id="IPR053144">
    <property type="entry name" value="Acetyltransferase_Butenolide"/>
</dbReference>
<dbReference type="CDD" id="cd04301">
    <property type="entry name" value="NAT_SF"/>
    <property type="match status" value="1"/>
</dbReference>
<proteinExistence type="predicted"/>
<evidence type="ECO:0000259" key="1">
    <source>
        <dbReference type="PROSITE" id="PS51186"/>
    </source>
</evidence>
<keyword evidence="3" id="KW-1185">Reference proteome</keyword>
<dbReference type="EMBL" id="LILC01000016">
    <property type="protein sequence ID" value="KOO44260.1"/>
    <property type="molecule type" value="Genomic_DNA"/>
</dbReference>
<dbReference type="Pfam" id="PF13508">
    <property type="entry name" value="Acetyltransf_7"/>
    <property type="match status" value="1"/>
</dbReference>
<sequence length="138" mass="15392">MANFKIHERMPTVDEHQILWESVGWGNIHTETSSQSLAHSLYGVVATVDGEPVGMGRIVGDNHMYFYVQDVAIHPTYQGTGLGKEIMERLLAYIKQRRNGGVAFVGLFSAEGKDGFYEKLGFQNHAPHMTGMFTVFEG</sequence>
<evidence type="ECO:0000313" key="2">
    <source>
        <dbReference type="EMBL" id="KOO44260.1"/>
    </source>
</evidence>